<keyword evidence="1" id="KW-0812">Transmembrane</keyword>
<dbReference type="RefSeq" id="WP_141886444.1">
    <property type="nucleotide sequence ID" value="NZ_BAAAUY010000014.1"/>
</dbReference>
<keyword evidence="3" id="KW-1185">Reference proteome</keyword>
<feature type="transmembrane region" description="Helical" evidence="1">
    <location>
        <begin position="20"/>
        <end position="40"/>
    </location>
</feature>
<evidence type="ECO:0000313" key="3">
    <source>
        <dbReference type="Proteomes" id="UP000319094"/>
    </source>
</evidence>
<name>A0A542Y4S2_9MICO</name>
<comment type="caution">
    <text evidence="2">The sequence shown here is derived from an EMBL/GenBank/DDBJ whole genome shotgun (WGS) entry which is preliminary data.</text>
</comment>
<dbReference type="EMBL" id="VFON01000001">
    <property type="protein sequence ID" value="TQL43075.1"/>
    <property type="molecule type" value="Genomic_DNA"/>
</dbReference>
<feature type="transmembrane region" description="Helical" evidence="1">
    <location>
        <begin position="52"/>
        <end position="72"/>
    </location>
</feature>
<sequence>MQSNDAAQSKDESAWKRRIWWIAVCGTALLSTIRLITSVLNAPEGSQLRYSLFGLLGILIGVLVILVTFWVLSMPGRRRLRKAREEFPEALFIVHADLAEGSYETIHTLGATAFKNHAVVNQTVKIEVVALAAAD</sequence>
<proteinExistence type="predicted"/>
<organism evidence="2 3">
    <name type="scientific">Leucobacter komagatae</name>
    <dbReference type="NCBI Taxonomy" id="55969"/>
    <lineage>
        <taxon>Bacteria</taxon>
        <taxon>Bacillati</taxon>
        <taxon>Actinomycetota</taxon>
        <taxon>Actinomycetes</taxon>
        <taxon>Micrococcales</taxon>
        <taxon>Microbacteriaceae</taxon>
        <taxon>Leucobacter</taxon>
    </lineage>
</organism>
<gene>
    <name evidence="2" type="ORF">FB468_1090</name>
</gene>
<accession>A0A542Y4S2</accession>
<dbReference type="OrthoDB" id="9859949at2"/>
<evidence type="ECO:0000313" key="2">
    <source>
        <dbReference type="EMBL" id="TQL43075.1"/>
    </source>
</evidence>
<evidence type="ECO:0000256" key="1">
    <source>
        <dbReference type="SAM" id="Phobius"/>
    </source>
</evidence>
<protein>
    <submittedName>
        <fullName evidence="2">Uncharacterized protein</fullName>
    </submittedName>
</protein>
<dbReference type="Proteomes" id="UP000319094">
    <property type="component" value="Unassembled WGS sequence"/>
</dbReference>
<reference evidence="2 3" key="1">
    <citation type="submission" date="2019-06" db="EMBL/GenBank/DDBJ databases">
        <title>Sequencing the genomes of 1000 actinobacteria strains.</title>
        <authorList>
            <person name="Klenk H.-P."/>
        </authorList>
    </citation>
    <scope>NUCLEOTIDE SEQUENCE [LARGE SCALE GENOMIC DNA]</scope>
    <source>
        <strain evidence="2 3">DSM 8803</strain>
    </source>
</reference>
<keyword evidence="1" id="KW-1133">Transmembrane helix</keyword>
<dbReference type="AlphaFoldDB" id="A0A542Y4S2"/>
<keyword evidence="1" id="KW-0472">Membrane</keyword>